<protein>
    <submittedName>
        <fullName evidence="6">Zinc carboxypeptidase</fullName>
    </submittedName>
</protein>
<dbReference type="EMBL" id="SJPS01000001">
    <property type="protein sequence ID" value="TWU29424.1"/>
    <property type="molecule type" value="Genomic_DNA"/>
</dbReference>
<keyword evidence="6" id="KW-0378">Hydrolase</keyword>
<dbReference type="InterPro" id="IPR057246">
    <property type="entry name" value="CARBOXYPEPT_ZN_1"/>
</dbReference>
<dbReference type="InterPro" id="IPR050821">
    <property type="entry name" value="Cytosolic_carboxypeptidase"/>
</dbReference>
<dbReference type="Proteomes" id="UP000318437">
    <property type="component" value="Unassembled WGS sequence"/>
</dbReference>
<dbReference type="SUPFAM" id="SSF53187">
    <property type="entry name" value="Zn-dependent exopeptidases"/>
    <property type="match status" value="1"/>
</dbReference>
<feature type="signal peptide" evidence="4">
    <location>
        <begin position="1"/>
        <end position="22"/>
    </location>
</feature>
<dbReference type="Pfam" id="PF00246">
    <property type="entry name" value="Peptidase_M14"/>
    <property type="match status" value="1"/>
</dbReference>
<keyword evidence="4" id="KW-0732">Signal</keyword>
<dbReference type="PROSITE" id="PS52035">
    <property type="entry name" value="PEPTIDASE_M14"/>
    <property type="match status" value="1"/>
</dbReference>
<dbReference type="Gene3D" id="3.40.630.10">
    <property type="entry name" value="Zn peptidases"/>
    <property type="match status" value="1"/>
</dbReference>
<dbReference type="PANTHER" id="PTHR12756">
    <property type="entry name" value="CYTOSOLIC CARBOXYPEPTIDASE"/>
    <property type="match status" value="1"/>
</dbReference>
<feature type="chain" id="PRO_5022898641" evidence="4">
    <location>
        <begin position="23"/>
        <end position="506"/>
    </location>
</feature>
<dbReference type="GO" id="GO:0006508">
    <property type="term" value="P:proteolysis"/>
    <property type="evidence" value="ECO:0007669"/>
    <property type="project" value="InterPro"/>
</dbReference>
<feature type="active site" description="Proton donor/acceptor" evidence="3">
    <location>
        <position position="372"/>
    </location>
</feature>
<keyword evidence="6" id="KW-0121">Carboxypeptidase</keyword>
<dbReference type="InterPro" id="IPR040626">
    <property type="entry name" value="Pepdidase_M14_N"/>
</dbReference>
<evidence type="ECO:0000256" key="4">
    <source>
        <dbReference type="SAM" id="SignalP"/>
    </source>
</evidence>
<evidence type="ECO:0000256" key="2">
    <source>
        <dbReference type="ARBA" id="ARBA00005988"/>
    </source>
</evidence>
<sequence length="506" mass="54917" precursor="true">MPTKKIVCACLLILLSVSSARAVITLDGDFDHGGLDEANSSVAGNLVMLAGRDNYNAGDWKWLYFSADGVNGLQPTFRIGDNFNTGGSSLVGHAMVYSYDQENWSFFDNNARSSSAGTFTFSNNSAFTQNQVWVAYGLPYSAGRTASHTSQLVSSPWVSPTLSGNSSLVIGQSPGGIDDLGRTVMPQDMYGYKISDPTGVPDKKKIALVSGVHSNETLGNYNLEGLVDFLVSDDIEASLLRKYADFYVYPMANPDGRFAGYNRSTVQRESLDPNRYWVPPNYNNLDDIEVVGDALIADTGGDVDYLLDFHSTVNGKDGHHGLILPAYQSDPMWLNLLQLDPGVHTQGASLIDDTGAKFGRVHLNAEFSATFETQFLAGENIDRFLTLGRNFGLAFERTFVVAADLNFDGQLTSLDWNLFLAGSETNLSILSPIDAYAAGDLNGDGFNDIIDFGIFKNAYVLANGLPGFQALFTQVPEPNSKSTTLIALFCLALFRISRHPLCSGSF</sequence>
<keyword evidence="6" id="KW-0645">Protease</keyword>
<name>A0A5C6D0S2_9BACT</name>
<organism evidence="6 7">
    <name type="scientific">Bythopirellula polymerisocia</name>
    <dbReference type="NCBI Taxonomy" id="2528003"/>
    <lineage>
        <taxon>Bacteria</taxon>
        <taxon>Pseudomonadati</taxon>
        <taxon>Planctomycetota</taxon>
        <taxon>Planctomycetia</taxon>
        <taxon>Pirellulales</taxon>
        <taxon>Lacipirellulaceae</taxon>
        <taxon>Bythopirellula</taxon>
    </lineage>
</organism>
<dbReference type="Gene3D" id="2.60.40.3120">
    <property type="match status" value="1"/>
</dbReference>
<dbReference type="GO" id="GO:0008270">
    <property type="term" value="F:zinc ion binding"/>
    <property type="evidence" value="ECO:0007669"/>
    <property type="project" value="InterPro"/>
</dbReference>
<feature type="domain" description="Peptidase M14" evidence="5">
    <location>
        <begin position="147"/>
        <end position="399"/>
    </location>
</feature>
<gene>
    <name evidence="6" type="ORF">Pla144_02020</name>
</gene>
<proteinExistence type="inferred from homology"/>
<keyword evidence="7" id="KW-1185">Reference proteome</keyword>
<dbReference type="AlphaFoldDB" id="A0A5C6D0S2"/>
<dbReference type="GO" id="GO:0004181">
    <property type="term" value="F:metallocarboxypeptidase activity"/>
    <property type="evidence" value="ECO:0007669"/>
    <property type="project" value="InterPro"/>
</dbReference>
<evidence type="ECO:0000256" key="3">
    <source>
        <dbReference type="PROSITE-ProRule" id="PRU01379"/>
    </source>
</evidence>
<dbReference type="InterPro" id="IPR000834">
    <property type="entry name" value="Peptidase_M14"/>
</dbReference>
<reference evidence="6 7" key="1">
    <citation type="submission" date="2019-02" db="EMBL/GenBank/DDBJ databases">
        <title>Deep-cultivation of Planctomycetes and their phenomic and genomic characterization uncovers novel biology.</title>
        <authorList>
            <person name="Wiegand S."/>
            <person name="Jogler M."/>
            <person name="Boedeker C."/>
            <person name="Pinto D."/>
            <person name="Vollmers J."/>
            <person name="Rivas-Marin E."/>
            <person name="Kohn T."/>
            <person name="Peeters S.H."/>
            <person name="Heuer A."/>
            <person name="Rast P."/>
            <person name="Oberbeckmann S."/>
            <person name="Bunk B."/>
            <person name="Jeske O."/>
            <person name="Meyerdierks A."/>
            <person name="Storesund J.E."/>
            <person name="Kallscheuer N."/>
            <person name="Luecker S."/>
            <person name="Lage O.M."/>
            <person name="Pohl T."/>
            <person name="Merkel B.J."/>
            <person name="Hornburger P."/>
            <person name="Mueller R.-W."/>
            <person name="Bruemmer F."/>
            <person name="Labrenz M."/>
            <person name="Spormann A.M."/>
            <person name="Op Den Camp H."/>
            <person name="Overmann J."/>
            <person name="Amann R."/>
            <person name="Jetten M.S.M."/>
            <person name="Mascher T."/>
            <person name="Medema M.H."/>
            <person name="Devos D.P."/>
            <person name="Kaster A.-K."/>
            <person name="Ovreas L."/>
            <person name="Rohde M."/>
            <person name="Galperin M.Y."/>
            <person name="Jogler C."/>
        </authorList>
    </citation>
    <scope>NUCLEOTIDE SEQUENCE [LARGE SCALE GENOMIC DNA]</scope>
    <source>
        <strain evidence="6 7">Pla144</strain>
    </source>
</reference>
<comment type="similarity">
    <text evidence="2 3">Belongs to the peptidase M14 family.</text>
</comment>
<comment type="caution">
    <text evidence="6">The sequence shown here is derived from an EMBL/GenBank/DDBJ whole genome shotgun (WGS) entry which is preliminary data.</text>
</comment>
<comment type="cofactor">
    <cofactor evidence="1">
        <name>Zn(2+)</name>
        <dbReference type="ChEBI" id="CHEBI:29105"/>
    </cofactor>
</comment>
<evidence type="ECO:0000313" key="7">
    <source>
        <dbReference type="Proteomes" id="UP000318437"/>
    </source>
</evidence>
<accession>A0A5C6D0S2</accession>
<evidence type="ECO:0000256" key="1">
    <source>
        <dbReference type="ARBA" id="ARBA00001947"/>
    </source>
</evidence>
<dbReference type="PANTHER" id="PTHR12756:SF11">
    <property type="entry name" value="CYTOSOLIC CARBOXYPEPTIDASE 1"/>
    <property type="match status" value="1"/>
</dbReference>
<evidence type="ECO:0000259" key="5">
    <source>
        <dbReference type="PROSITE" id="PS52035"/>
    </source>
</evidence>
<dbReference type="Pfam" id="PF18027">
    <property type="entry name" value="Pepdidase_M14_N"/>
    <property type="match status" value="1"/>
</dbReference>
<dbReference type="PROSITE" id="PS00132">
    <property type="entry name" value="CARBOXYPEPT_ZN_1"/>
    <property type="match status" value="1"/>
</dbReference>
<evidence type="ECO:0000313" key="6">
    <source>
        <dbReference type="EMBL" id="TWU29424.1"/>
    </source>
</evidence>